<evidence type="ECO:0000256" key="8">
    <source>
        <dbReference type="ARBA" id="ARBA00047838"/>
    </source>
</evidence>
<protein>
    <recommendedName>
        <fullName evidence="10">Imidazole glycerol phosphate synthase subunit HisH</fullName>
        <ecNumber evidence="10">4.3.2.10</ecNumber>
    </recommendedName>
    <alternativeName>
        <fullName evidence="10">IGP synthase glutaminase subunit</fullName>
        <ecNumber evidence="10">3.5.1.2</ecNumber>
    </alternativeName>
    <alternativeName>
        <fullName evidence="10">IGP synthase subunit HisH</fullName>
    </alternativeName>
    <alternativeName>
        <fullName evidence="10">ImGP synthase subunit HisH</fullName>
        <shortName evidence="10">IGPS subunit HisH</shortName>
    </alternativeName>
</protein>
<dbReference type="EC" id="4.3.2.10" evidence="10"/>
<keyword evidence="5 10" id="KW-0315">Glutamine amidotransferase</keyword>
<evidence type="ECO:0000256" key="7">
    <source>
        <dbReference type="ARBA" id="ARBA00023239"/>
    </source>
</evidence>
<comment type="subunit">
    <text evidence="2 10">Heterodimer of HisH and HisF.</text>
</comment>
<evidence type="ECO:0000259" key="12">
    <source>
        <dbReference type="Pfam" id="PF00117"/>
    </source>
</evidence>
<organism evidence="13 14">
    <name type="scientific">Candidatus Dechloromonas phosphorivorans</name>
    <dbReference type="NCBI Taxonomy" id="2899244"/>
    <lineage>
        <taxon>Bacteria</taxon>
        <taxon>Pseudomonadati</taxon>
        <taxon>Pseudomonadota</taxon>
        <taxon>Betaproteobacteria</taxon>
        <taxon>Rhodocyclales</taxon>
        <taxon>Azonexaceae</taxon>
        <taxon>Dechloromonas</taxon>
    </lineage>
</organism>
<keyword evidence="7 10" id="KW-0456">Lyase</keyword>
<dbReference type="PIRSF" id="PIRSF000495">
    <property type="entry name" value="Amidotransf_hisH"/>
    <property type="match status" value="1"/>
</dbReference>
<evidence type="ECO:0000313" key="14">
    <source>
        <dbReference type="Proteomes" id="UP000808146"/>
    </source>
</evidence>
<dbReference type="InterPro" id="IPR010139">
    <property type="entry name" value="Imidazole-glycPsynth_HisH"/>
</dbReference>
<accession>A0A9D7LUR9</accession>
<sequence length="203" mass="22474">MLAIVDYGVGNLGSIRNMFKKIGVPAEIVTEPDQLAGADKIVLPGVGAFDAGMRSLERSGMRPALVEYVHSRGVPILGICLGMQLMTRSSEEGVSPGLGWIDADAMLIRPENPDLKVPHMGWNLVRATKSDPLIDTLPEEARFYFVHSYQVRCNDLRDVLLETTYGEGFHSAFRSGNIWGVQFHPEKSHKFGMALLRNFAERC</sequence>
<dbReference type="PANTHER" id="PTHR42701">
    <property type="entry name" value="IMIDAZOLE GLYCEROL PHOSPHATE SYNTHASE SUBUNIT HISH"/>
    <property type="match status" value="1"/>
</dbReference>
<dbReference type="GO" id="GO:0000107">
    <property type="term" value="F:imidazoleglycerol-phosphate synthase activity"/>
    <property type="evidence" value="ECO:0007669"/>
    <property type="project" value="UniProtKB-UniRule"/>
</dbReference>
<name>A0A9D7LUR9_9RHOO</name>
<dbReference type="CDD" id="cd01748">
    <property type="entry name" value="GATase1_IGP_Synthase"/>
    <property type="match status" value="1"/>
</dbReference>
<dbReference type="GO" id="GO:0016829">
    <property type="term" value="F:lyase activity"/>
    <property type="evidence" value="ECO:0007669"/>
    <property type="project" value="UniProtKB-KW"/>
</dbReference>
<evidence type="ECO:0000256" key="2">
    <source>
        <dbReference type="ARBA" id="ARBA00011152"/>
    </source>
</evidence>
<feature type="active site" evidence="10 11">
    <location>
        <position position="184"/>
    </location>
</feature>
<proteinExistence type="inferred from homology"/>
<evidence type="ECO:0000256" key="1">
    <source>
        <dbReference type="ARBA" id="ARBA00005091"/>
    </source>
</evidence>
<dbReference type="SUPFAM" id="SSF52317">
    <property type="entry name" value="Class I glutamine amidotransferase-like"/>
    <property type="match status" value="1"/>
</dbReference>
<dbReference type="InterPro" id="IPR029062">
    <property type="entry name" value="Class_I_gatase-like"/>
</dbReference>
<keyword evidence="4 10" id="KW-0378">Hydrolase</keyword>
<keyword evidence="3 10" id="KW-0028">Amino-acid biosynthesis</keyword>
<reference evidence="13" key="1">
    <citation type="submission" date="2020-10" db="EMBL/GenBank/DDBJ databases">
        <title>Connecting structure to function with the recovery of over 1000 high-quality activated sludge metagenome-assembled genomes encoding full-length rRNA genes using long-read sequencing.</title>
        <authorList>
            <person name="Singleton C.M."/>
            <person name="Petriglieri F."/>
            <person name="Kristensen J.M."/>
            <person name="Kirkegaard R.H."/>
            <person name="Michaelsen T.Y."/>
            <person name="Andersen M.H."/>
            <person name="Karst S.M."/>
            <person name="Dueholm M.S."/>
            <person name="Nielsen P.H."/>
            <person name="Albertsen M."/>
        </authorList>
    </citation>
    <scope>NUCLEOTIDE SEQUENCE</scope>
    <source>
        <strain evidence="13">OdNE_18-Q3-R46-58_BAT3C.305</strain>
    </source>
</reference>
<evidence type="ECO:0000256" key="3">
    <source>
        <dbReference type="ARBA" id="ARBA00022605"/>
    </source>
</evidence>
<evidence type="ECO:0000256" key="10">
    <source>
        <dbReference type="HAMAP-Rule" id="MF_00278"/>
    </source>
</evidence>
<feature type="domain" description="Glutamine amidotransferase" evidence="12">
    <location>
        <begin position="4"/>
        <end position="200"/>
    </location>
</feature>
<dbReference type="EC" id="3.5.1.2" evidence="10"/>
<keyword evidence="10" id="KW-0963">Cytoplasm</keyword>
<dbReference type="PROSITE" id="PS51274">
    <property type="entry name" value="GATASE_COBBQ"/>
    <property type="match status" value="1"/>
</dbReference>
<comment type="caution">
    <text evidence="13">The sequence shown here is derived from an EMBL/GenBank/DDBJ whole genome shotgun (WGS) entry which is preliminary data.</text>
</comment>
<gene>
    <name evidence="10 13" type="primary">hisH</name>
    <name evidence="13" type="ORF">IPN75_19830</name>
</gene>
<dbReference type="PANTHER" id="PTHR42701:SF1">
    <property type="entry name" value="IMIDAZOLE GLYCEROL PHOSPHATE SYNTHASE SUBUNIT HISH"/>
    <property type="match status" value="1"/>
</dbReference>
<dbReference type="GO" id="GO:0000105">
    <property type="term" value="P:L-histidine biosynthetic process"/>
    <property type="evidence" value="ECO:0007669"/>
    <property type="project" value="UniProtKB-UniRule"/>
</dbReference>
<dbReference type="PROSITE" id="PS51273">
    <property type="entry name" value="GATASE_TYPE_1"/>
    <property type="match status" value="1"/>
</dbReference>
<evidence type="ECO:0000313" key="13">
    <source>
        <dbReference type="EMBL" id="MBK8892440.1"/>
    </source>
</evidence>
<evidence type="ECO:0000256" key="4">
    <source>
        <dbReference type="ARBA" id="ARBA00022801"/>
    </source>
</evidence>
<dbReference type="Pfam" id="PF00117">
    <property type="entry name" value="GATase"/>
    <property type="match status" value="1"/>
</dbReference>
<evidence type="ECO:0000256" key="6">
    <source>
        <dbReference type="ARBA" id="ARBA00023102"/>
    </source>
</evidence>
<comment type="pathway">
    <text evidence="1 10">Amino-acid biosynthesis; L-histidine biosynthesis; L-histidine from 5-phospho-alpha-D-ribose 1-diphosphate: step 5/9.</text>
</comment>
<comment type="subcellular location">
    <subcellularLocation>
        <location evidence="10">Cytoplasm</location>
    </subcellularLocation>
</comment>
<dbReference type="GO" id="GO:0004359">
    <property type="term" value="F:glutaminase activity"/>
    <property type="evidence" value="ECO:0007669"/>
    <property type="project" value="UniProtKB-EC"/>
</dbReference>
<dbReference type="HAMAP" id="MF_00278">
    <property type="entry name" value="HisH"/>
    <property type="match status" value="1"/>
</dbReference>
<evidence type="ECO:0000256" key="11">
    <source>
        <dbReference type="PIRSR" id="PIRSR000495-1"/>
    </source>
</evidence>
<dbReference type="InterPro" id="IPR017926">
    <property type="entry name" value="GATASE"/>
</dbReference>
<dbReference type="EMBL" id="JADKBR010000028">
    <property type="protein sequence ID" value="MBK8892440.1"/>
    <property type="molecule type" value="Genomic_DNA"/>
</dbReference>
<dbReference type="Gene3D" id="3.40.50.880">
    <property type="match status" value="1"/>
</dbReference>
<dbReference type="GO" id="GO:0005737">
    <property type="term" value="C:cytoplasm"/>
    <property type="evidence" value="ECO:0007669"/>
    <property type="project" value="UniProtKB-SubCell"/>
</dbReference>
<evidence type="ECO:0000256" key="9">
    <source>
        <dbReference type="ARBA" id="ARBA00049534"/>
    </source>
</evidence>
<comment type="function">
    <text evidence="10">IGPS catalyzes the conversion of PRFAR and glutamine to IGP, AICAR and glutamate. The HisH subunit catalyzes the hydrolysis of glutamine to glutamate and ammonia as part of the synthesis of IGP and AICAR. The resulting ammonia molecule is channeled to the active site of HisF.</text>
</comment>
<feature type="active site" evidence="10 11">
    <location>
        <position position="186"/>
    </location>
</feature>
<comment type="catalytic activity">
    <reaction evidence="8 10">
        <text>5-[(5-phospho-1-deoxy-D-ribulos-1-ylimino)methylamino]-1-(5-phospho-beta-D-ribosyl)imidazole-4-carboxamide + L-glutamine = D-erythro-1-(imidazol-4-yl)glycerol 3-phosphate + 5-amino-1-(5-phospho-beta-D-ribosyl)imidazole-4-carboxamide + L-glutamate + H(+)</text>
        <dbReference type="Rhea" id="RHEA:24793"/>
        <dbReference type="ChEBI" id="CHEBI:15378"/>
        <dbReference type="ChEBI" id="CHEBI:29985"/>
        <dbReference type="ChEBI" id="CHEBI:58278"/>
        <dbReference type="ChEBI" id="CHEBI:58359"/>
        <dbReference type="ChEBI" id="CHEBI:58475"/>
        <dbReference type="ChEBI" id="CHEBI:58525"/>
        <dbReference type="EC" id="4.3.2.10"/>
    </reaction>
</comment>
<evidence type="ECO:0000256" key="5">
    <source>
        <dbReference type="ARBA" id="ARBA00022962"/>
    </source>
</evidence>
<dbReference type="Proteomes" id="UP000808146">
    <property type="component" value="Unassembled WGS sequence"/>
</dbReference>
<dbReference type="AlphaFoldDB" id="A0A9D7LUR9"/>
<comment type="catalytic activity">
    <reaction evidence="9 10">
        <text>L-glutamine + H2O = L-glutamate + NH4(+)</text>
        <dbReference type="Rhea" id="RHEA:15889"/>
        <dbReference type="ChEBI" id="CHEBI:15377"/>
        <dbReference type="ChEBI" id="CHEBI:28938"/>
        <dbReference type="ChEBI" id="CHEBI:29985"/>
        <dbReference type="ChEBI" id="CHEBI:58359"/>
        <dbReference type="EC" id="3.5.1.2"/>
    </reaction>
</comment>
<dbReference type="NCBIfam" id="TIGR01855">
    <property type="entry name" value="IMP_synth_hisH"/>
    <property type="match status" value="1"/>
</dbReference>
<feature type="active site" description="Nucleophile" evidence="10 11">
    <location>
        <position position="80"/>
    </location>
</feature>
<keyword evidence="6 10" id="KW-0368">Histidine biosynthesis</keyword>